<feature type="domain" description="C2H2-type" evidence="9">
    <location>
        <begin position="112"/>
        <end position="139"/>
    </location>
</feature>
<sequence>MNPQVCVNCHNKKPVNHTDNRLVTENCGHTKCMDCLLHEKSGCGACILEKEESVYANKELSNGDSESEKSNELVVYEKDSNDSQVDNESSEKKKKLEVSHIKTESDDNGKYYVCTLCKKKFHAKSQVAYHAYCNGQRKPFQCPECNKSFATHSHFKYHMRVHRNERTYACEECGDSFFQMSKLQRHKLKHTNEKKFVCVQCNKPFSSLSSMRKHELTHTEVRPFACAICGRCFRDSSNYRKHVAKHDDKKCSCGGVCSRCTRGGGNTGPGARAHQCPRCSRAFHSRKDMRRHAAVHTDSKPFRCKICSRRFRRKDNLERHIRNTHPDYVPASAVDCDLLALKQISNTHDRESKSPEQNTDKTLLKKLNPLPPLPQEVIQKHISQEGNENIELKHSKKEDAKLIDKSYILEANNARQSVIVGNCPTLEKKIASPQGNEYVHKIRKANTMASQKNIPLPPIDEKKMIELEQKTSLNNLDLGEPPKDVELYKKILYGKSKIDVDNAHDEERKAEQTSPEMHWRRKMKLNINCSTAARAARAHFRMSRITRPLTRPAMMMKYLSNSWPTL</sequence>
<evidence type="ECO:0000256" key="3">
    <source>
        <dbReference type="ARBA" id="ARBA00022737"/>
    </source>
</evidence>
<accession>A0ABN8AT27</accession>
<dbReference type="Proteomes" id="UP001153292">
    <property type="component" value="Chromosome 13"/>
</dbReference>
<feature type="domain" description="C2H2-type" evidence="9">
    <location>
        <begin position="274"/>
        <end position="301"/>
    </location>
</feature>
<keyword evidence="2" id="KW-0479">Metal-binding</keyword>
<keyword evidence="4 7" id="KW-0863">Zinc-finger</keyword>
<evidence type="ECO:0000256" key="6">
    <source>
        <dbReference type="ARBA" id="ARBA00023242"/>
    </source>
</evidence>
<comment type="subcellular location">
    <subcellularLocation>
        <location evidence="1">Nucleus</location>
    </subcellularLocation>
</comment>
<feature type="compositionally biased region" description="Basic and acidic residues" evidence="8">
    <location>
        <begin position="347"/>
        <end position="363"/>
    </location>
</feature>
<evidence type="ECO:0000256" key="7">
    <source>
        <dbReference type="PROSITE-ProRule" id="PRU00042"/>
    </source>
</evidence>
<dbReference type="PANTHER" id="PTHR24394:SF29">
    <property type="entry name" value="MYONEURIN"/>
    <property type="match status" value="1"/>
</dbReference>
<keyword evidence="3" id="KW-0677">Repeat</keyword>
<evidence type="ECO:0000259" key="9">
    <source>
        <dbReference type="PROSITE" id="PS50157"/>
    </source>
</evidence>
<evidence type="ECO:0000256" key="5">
    <source>
        <dbReference type="ARBA" id="ARBA00022833"/>
    </source>
</evidence>
<keyword evidence="5" id="KW-0862">Zinc</keyword>
<dbReference type="SUPFAM" id="SSF57667">
    <property type="entry name" value="beta-beta-alpha zinc fingers"/>
    <property type="match status" value="4"/>
</dbReference>
<evidence type="ECO:0000256" key="4">
    <source>
        <dbReference type="ARBA" id="ARBA00022771"/>
    </source>
</evidence>
<dbReference type="PROSITE" id="PS50157">
    <property type="entry name" value="ZINC_FINGER_C2H2_2"/>
    <property type="match status" value="7"/>
</dbReference>
<feature type="domain" description="C2H2-type" evidence="9">
    <location>
        <begin position="140"/>
        <end position="167"/>
    </location>
</feature>
<feature type="domain" description="C2H2-type" evidence="9">
    <location>
        <begin position="224"/>
        <end position="251"/>
    </location>
</feature>
<evidence type="ECO:0000256" key="2">
    <source>
        <dbReference type="ARBA" id="ARBA00022723"/>
    </source>
</evidence>
<reference evidence="10" key="1">
    <citation type="submission" date="2021-12" db="EMBL/GenBank/DDBJ databases">
        <authorList>
            <person name="King R."/>
        </authorList>
    </citation>
    <scope>NUCLEOTIDE SEQUENCE</scope>
</reference>
<proteinExistence type="predicted"/>
<dbReference type="EMBL" id="OU963906">
    <property type="protein sequence ID" value="CAH0399026.1"/>
    <property type="molecule type" value="Genomic_DNA"/>
</dbReference>
<evidence type="ECO:0000256" key="8">
    <source>
        <dbReference type="SAM" id="MobiDB-lite"/>
    </source>
</evidence>
<dbReference type="Pfam" id="PF00096">
    <property type="entry name" value="zf-C2H2"/>
    <property type="match status" value="4"/>
</dbReference>
<dbReference type="InterPro" id="IPR013087">
    <property type="entry name" value="Znf_C2H2_type"/>
</dbReference>
<protein>
    <recommendedName>
        <fullName evidence="9">C2H2-type domain-containing protein</fullName>
    </recommendedName>
</protein>
<feature type="domain" description="C2H2-type" evidence="9">
    <location>
        <begin position="196"/>
        <end position="223"/>
    </location>
</feature>
<feature type="domain" description="C2H2-type" evidence="9">
    <location>
        <begin position="168"/>
        <end position="195"/>
    </location>
</feature>
<keyword evidence="11" id="KW-1185">Reference proteome</keyword>
<feature type="compositionally biased region" description="Basic and acidic residues" evidence="8">
    <location>
        <begin position="89"/>
        <end position="100"/>
    </location>
</feature>
<keyword evidence="6" id="KW-0539">Nucleus</keyword>
<organism evidence="10 11">
    <name type="scientific">Chilo suppressalis</name>
    <name type="common">Asiatic rice borer moth</name>
    <dbReference type="NCBI Taxonomy" id="168631"/>
    <lineage>
        <taxon>Eukaryota</taxon>
        <taxon>Metazoa</taxon>
        <taxon>Ecdysozoa</taxon>
        <taxon>Arthropoda</taxon>
        <taxon>Hexapoda</taxon>
        <taxon>Insecta</taxon>
        <taxon>Pterygota</taxon>
        <taxon>Neoptera</taxon>
        <taxon>Endopterygota</taxon>
        <taxon>Lepidoptera</taxon>
        <taxon>Glossata</taxon>
        <taxon>Ditrysia</taxon>
        <taxon>Pyraloidea</taxon>
        <taxon>Crambidae</taxon>
        <taxon>Crambinae</taxon>
        <taxon>Chilo</taxon>
    </lineage>
</organism>
<dbReference type="Gene3D" id="3.30.160.60">
    <property type="entry name" value="Classic Zinc Finger"/>
    <property type="match status" value="5"/>
</dbReference>
<evidence type="ECO:0000313" key="11">
    <source>
        <dbReference type="Proteomes" id="UP001153292"/>
    </source>
</evidence>
<gene>
    <name evidence="10" type="ORF">CHILSU_LOCUS2153</name>
</gene>
<evidence type="ECO:0000313" key="10">
    <source>
        <dbReference type="EMBL" id="CAH0399026.1"/>
    </source>
</evidence>
<feature type="region of interest" description="Disordered" evidence="8">
    <location>
        <begin position="346"/>
        <end position="370"/>
    </location>
</feature>
<dbReference type="SMART" id="SM00355">
    <property type="entry name" value="ZnF_C2H2"/>
    <property type="match status" value="7"/>
</dbReference>
<dbReference type="PROSITE" id="PS00028">
    <property type="entry name" value="ZINC_FINGER_C2H2_1"/>
    <property type="match status" value="6"/>
</dbReference>
<feature type="region of interest" description="Disordered" evidence="8">
    <location>
        <begin position="77"/>
        <end position="100"/>
    </location>
</feature>
<dbReference type="PANTHER" id="PTHR24394">
    <property type="entry name" value="ZINC FINGER PROTEIN"/>
    <property type="match status" value="1"/>
</dbReference>
<dbReference type="InterPro" id="IPR036236">
    <property type="entry name" value="Znf_C2H2_sf"/>
</dbReference>
<feature type="domain" description="C2H2-type" evidence="9">
    <location>
        <begin position="302"/>
        <end position="330"/>
    </location>
</feature>
<name>A0ABN8AT27_CHISP</name>
<evidence type="ECO:0000256" key="1">
    <source>
        <dbReference type="ARBA" id="ARBA00004123"/>
    </source>
</evidence>